<dbReference type="PROSITE" id="PS00775">
    <property type="entry name" value="GLYCOSYL_HYDROL_F3"/>
    <property type="match status" value="1"/>
</dbReference>
<evidence type="ECO:0000313" key="7">
    <source>
        <dbReference type="EMBL" id="XBH17332.1"/>
    </source>
</evidence>
<reference evidence="7" key="1">
    <citation type="submission" date="2023-03" db="EMBL/GenBank/DDBJ databases">
        <title>Edaphobacter sp.</title>
        <authorList>
            <person name="Huber K.J."/>
            <person name="Papendorf J."/>
            <person name="Pilke C."/>
            <person name="Bunk B."/>
            <person name="Sproeer C."/>
            <person name="Pester M."/>
        </authorList>
    </citation>
    <scope>NUCLEOTIDE SEQUENCE</scope>
    <source>
        <strain evidence="7">DSM 110680</strain>
    </source>
</reference>
<feature type="domain" description="Fibronectin type III-like" evidence="6">
    <location>
        <begin position="676"/>
        <end position="746"/>
    </location>
</feature>
<dbReference type="SUPFAM" id="SSF51445">
    <property type="entry name" value="(Trans)glycosidases"/>
    <property type="match status" value="1"/>
</dbReference>
<dbReference type="RefSeq" id="WP_348262563.1">
    <property type="nucleotide sequence ID" value="NZ_CP121196.1"/>
</dbReference>
<proteinExistence type="inferred from homology"/>
<dbReference type="PANTHER" id="PTHR42715:SF10">
    <property type="entry name" value="BETA-GLUCOSIDASE"/>
    <property type="match status" value="1"/>
</dbReference>
<dbReference type="GO" id="GO:0005975">
    <property type="term" value="P:carbohydrate metabolic process"/>
    <property type="evidence" value="ECO:0007669"/>
    <property type="project" value="InterPro"/>
</dbReference>
<dbReference type="FunFam" id="2.60.40.10:FF:000495">
    <property type="entry name" value="Periplasmic beta-glucosidase"/>
    <property type="match status" value="1"/>
</dbReference>
<dbReference type="Pfam" id="PF01915">
    <property type="entry name" value="Glyco_hydro_3_C"/>
    <property type="match status" value="1"/>
</dbReference>
<dbReference type="Gene3D" id="3.20.20.300">
    <property type="entry name" value="Glycoside hydrolase, family 3, N-terminal domain"/>
    <property type="match status" value="1"/>
</dbReference>
<keyword evidence="4" id="KW-0326">Glycosidase</keyword>
<evidence type="ECO:0000256" key="3">
    <source>
        <dbReference type="ARBA" id="ARBA00023277"/>
    </source>
</evidence>
<dbReference type="Gene3D" id="2.60.40.10">
    <property type="entry name" value="Immunoglobulins"/>
    <property type="match status" value="1"/>
</dbReference>
<dbReference type="InterPro" id="IPR026891">
    <property type="entry name" value="Fn3-like"/>
</dbReference>
<dbReference type="Pfam" id="PF00933">
    <property type="entry name" value="Glyco_hydro_3"/>
    <property type="match status" value="1"/>
</dbReference>
<keyword evidence="2 4" id="KW-0378">Hydrolase</keyword>
<dbReference type="PRINTS" id="PR00133">
    <property type="entry name" value="GLHYDRLASE3"/>
</dbReference>
<dbReference type="InterPro" id="IPR050288">
    <property type="entry name" value="Cellulose_deg_GH3"/>
</dbReference>
<protein>
    <submittedName>
        <fullName evidence="7">Glycoside hydrolase family 3 C-terminal domain-containing protein</fullName>
    </submittedName>
</protein>
<dbReference type="InterPro" id="IPR002772">
    <property type="entry name" value="Glyco_hydro_3_C"/>
</dbReference>
<dbReference type="Pfam" id="PF14310">
    <property type="entry name" value="Fn3-like"/>
    <property type="match status" value="1"/>
</dbReference>
<dbReference type="SUPFAM" id="SSF52279">
    <property type="entry name" value="Beta-D-glucan exohydrolase, C-terminal domain"/>
    <property type="match status" value="1"/>
</dbReference>
<dbReference type="EMBL" id="CP121196">
    <property type="protein sequence ID" value="XBH17332.1"/>
    <property type="molecule type" value="Genomic_DNA"/>
</dbReference>
<keyword evidence="3" id="KW-0119">Carbohydrate metabolism</keyword>
<comment type="similarity">
    <text evidence="1 4">Belongs to the glycosyl hydrolase 3 family.</text>
</comment>
<feature type="signal peptide" evidence="5">
    <location>
        <begin position="1"/>
        <end position="27"/>
    </location>
</feature>
<evidence type="ECO:0000256" key="5">
    <source>
        <dbReference type="SAM" id="SignalP"/>
    </source>
</evidence>
<dbReference type="InterPro" id="IPR017853">
    <property type="entry name" value="GH"/>
</dbReference>
<feature type="chain" id="PRO_5043862533" evidence="5">
    <location>
        <begin position="28"/>
        <end position="759"/>
    </location>
</feature>
<sequence length="759" mass="81878">MKRRLVYSRLALLLSALLLLAFNFAQSTPSPAQNAPTMTASAPYKNTGLPVDQRVADLLKSMTIEEKASMLAGSGWMESAPIERLGIPAIKMADGPMGVRSWAGSSAITNSSTNTVKVQTTSFPSGVAMAATWDPALVQREGQAIAQEVKALGRDMILGPTVNINRVPLWGRNLEGYGEDPYLSGQLGVAYIRGVQGEGVIPSVKHFAANNEEFERHRLDEKIDERTLHELYLPAFKMAVQQADVWTVMSAYEKVNGQYCAENPYLLTDILKKEFGFKGFVISDWGSTYSTAPTVNAGMDLEMPGGPPAKAMLSSPRTIMSGNSGAWLEAGKVLAEVKAGHISEATLNDNVGRILRVIMLSGIMEHPHTATGEVDTPEQQKVARDGATEGIVLLKNQGSLLPLDPSKIHSIAVIGPNAIVARTGGGGSSLVRPKYAVSPLDGIKKRAGEAVQISSALGVGMEGEDAAHDTPEARENDLKVATDAASKAEVAVVVVGRYNKNESEGFDVKTMDLPAGQDELIAAVEKANPHTVVVLNTGDPVTMTRWLDTTPALLDMWYGGQEGGNALASILFGDANPSGKLPVSLPKKFEDSPAAKTYPGQNLHTEYTEGLYVGYRYYDTKNVEPQFPFGFGLSYTTFEYSDLKVIPFTTSEGTVKWGGTLVSLKVKNSGSRAGAEVVQIYVHDAHAKIDRPAHELKAFGRVELKPGESQTIKFQLDRSAFEYWSPQTKVWTLDPGTFEIQVGASSRDIRLKAPVKITH</sequence>
<dbReference type="InterPro" id="IPR001764">
    <property type="entry name" value="Glyco_hydro_3_N"/>
</dbReference>
<evidence type="ECO:0000256" key="4">
    <source>
        <dbReference type="RuleBase" id="RU361161"/>
    </source>
</evidence>
<dbReference type="Gene3D" id="3.40.50.1700">
    <property type="entry name" value="Glycoside hydrolase family 3 C-terminal domain"/>
    <property type="match status" value="1"/>
</dbReference>
<dbReference type="InterPro" id="IPR013783">
    <property type="entry name" value="Ig-like_fold"/>
</dbReference>
<evidence type="ECO:0000256" key="1">
    <source>
        <dbReference type="ARBA" id="ARBA00005336"/>
    </source>
</evidence>
<accession>A0AAU7DGZ4</accession>
<evidence type="ECO:0000259" key="6">
    <source>
        <dbReference type="SMART" id="SM01217"/>
    </source>
</evidence>
<dbReference type="GO" id="GO:0008422">
    <property type="term" value="F:beta-glucosidase activity"/>
    <property type="evidence" value="ECO:0007669"/>
    <property type="project" value="UniProtKB-ARBA"/>
</dbReference>
<dbReference type="InterPro" id="IPR036881">
    <property type="entry name" value="Glyco_hydro_3_C_sf"/>
</dbReference>
<dbReference type="AlphaFoldDB" id="A0AAU7DGZ4"/>
<dbReference type="PANTHER" id="PTHR42715">
    <property type="entry name" value="BETA-GLUCOSIDASE"/>
    <property type="match status" value="1"/>
</dbReference>
<keyword evidence="5" id="KW-0732">Signal</keyword>
<name>A0AAU7DGZ4_9BACT</name>
<dbReference type="InterPro" id="IPR036962">
    <property type="entry name" value="Glyco_hydro_3_N_sf"/>
</dbReference>
<dbReference type="SMART" id="SM01217">
    <property type="entry name" value="Fn3_like"/>
    <property type="match status" value="1"/>
</dbReference>
<dbReference type="InterPro" id="IPR019800">
    <property type="entry name" value="Glyco_hydro_3_AS"/>
</dbReference>
<gene>
    <name evidence="7" type="ORF">P8935_22545</name>
</gene>
<organism evidence="7">
    <name type="scientific">Telmatobacter sp. DSM 110680</name>
    <dbReference type="NCBI Taxonomy" id="3036704"/>
    <lineage>
        <taxon>Bacteria</taxon>
        <taxon>Pseudomonadati</taxon>
        <taxon>Acidobacteriota</taxon>
        <taxon>Terriglobia</taxon>
        <taxon>Terriglobales</taxon>
        <taxon>Acidobacteriaceae</taxon>
        <taxon>Telmatobacter</taxon>
    </lineage>
</organism>
<evidence type="ECO:0000256" key="2">
    <source>
        <dbReference type="ARBA" id="ARBA00022801"/>
    </source>
</evidence>